<feature type="compositionally biased region" description="Low complexity" evidence="1">
    <location>
        <begin position="202"/>
        <end position="215"/>
    </location>
</feature>
<dbReference type="AlphaFoldDB" id="A0A834A7X2"/>
<reference evidence="2 3" key="1">
    <citation type="journal article" date="2020" name="Nature">
        <title>Six reference-quality genomes reveal evolution of bat adaptations.</title>
        <authorList>
            <person name="Jebb D."/>
            <person name="Huang Z."/>
            <person name="Pippel M."/>
            <person name="Hughes G.M."/>
            <person name="Lavrichenko K."/>
            <person name="Devanna P."/>
            <person name="Winkler S."/>
            <person name="Jermiin L.S."/>
            <person name="Skirmuntt E.C."/>
            <person name="Katzourakis A."/>
            <person name="Burkitt-Gray L."/>
            <person name="Ray D.A."/>
            <person name="Sullivan K.A.M."/>
            <person name="Roscito J.G."/>
            <person name="Kirilenko B.M."/>
            <person name="Davalos L.M."/>
            <person name="Corthals A.P."/>
            <person name="Power M.L."/>
            <person name="Jones G."/>
            <person name="Ransome R.D."/>
            <person name="Dechmann D.K.N."/>
            <person name="Locatelli A.G."/>
            <person name="Puechmaille S.J."/>
            <person name="Fedrigo O."/>
            <person name="Jarvis E.D."/>
            <person name="Hiller M."/>
            <person name="Vernes S.C."/>
            <person name="Myers E.W."/>
            <person name="Teeling E.C."/>
        </authorList>
    </citation>
    <scope>NUCLEOTIDE SEQUENCE [LARGE SCALE GENOMIC DNA]</scope>
    <source>
        <strain evidence="2">Bat1K_MPI-CBG_1</strain>
    </source>
</reference>
<evidence type="ECO:0000313" key="2">
    <source>
        <dbReference type="EMBL" id="KAF6104495.1"/>
    </source>
</evidence>
<protein>
    <submittedName>
        <fullName evidence="2">Uncharacterized protein</fullName>
    </submittedName>
</protein>
<evidence type="ECO:0000313" key="3">
    <source>
        <dbReference type="Proteomes" id="UP000664940"/>
    </source>
</evidence>
<comment type="caution">
    <text evidence="2">The sequence shown here is derived from an EMBL/GenBank/DDBJ whole genome shotgun (WGS) entry which is preliminary data.</text>
</comment>
<name>A0A834A7X2_9CHIR</name>
<dbReference type="EMBL" id="JABVXQ010000006">
    <property type="protein sequence ID" value="KAF6104495.1"/>
    <property type="molecule type" value="Genomic_DNA"/>
</dbReference>
<sequence length="224" mass="24997">MFIVKISNTTSPKYYVGLYEIVSYFTIFNYKHSNLTPFNLGIQQGELPVVPGFWREPLAPGVHSSALELCPGTFTVSGVITTTMEHGSFCSLLSKCPVELGKREHWLCCFPSLEPVPSPVKMELTILRRPLFVASPRQIHHHVCFLCENGSGSCKRCSFARRHSGKSRQQRAREHFCWGGGLLPGFDRILRPQQPQRPAPPAGGSFSSSRLLGRRCPGPTPTRE</sequence>
<dbReference type="Proteomes" id="UP000664940">
    <property type="component" value="Unassembled WGS sequence"/>
</dbReference>
<accession>A0A834A7X2</accession>
<evidence type="ECO:0000256" key="1">
    <source>
        <dbReference type="SAM" id="MobiDB-lite"/>
    </source>
</evidence>
<proteinExistence type="predicted"/>
<organism evidence="2 3">
    <name type="scientific">Phyllostomus discolor</name>
    <name type="common">pale spear-nosed bat</name>
    <dbReference type="NCBI Taxonomy" id="89673"/>
    <lineage>
        <taxon>Eukaryota</taxon>
        <taxon>Metazoa</taxon>
        <taxon>Chordata</taxon>
        <taxon>Craniata</taxon>
        <taxon>Vertebrata</taxon>
        <taxon>Euteleostomi</taxon>
        <taxon>Mammalia</taxon>
        <taxon>Eutheria</taxon>
        <taxon>Laurasiatheria</taxon>
        <taxon>Chiroptera</taxon>
        <taxon>Yangochiroptera</taxon>
        <taxon>Phyllostomidae</taxon>
        <taxon>Phyllostominae</taxon>
        <taxon>Phyllostomus</taxon>
    </lineage>
</organism>
<feature type="region of interest" description="Disordered" evidence="1">
    <location>
        <begin position="189"/>
        <end position="224"/>
    </location>
</feature>
<gene>
    <name evidence="2" type="ORF">HJG60_011410</name>
</gene>